<sequence length="85" mass="9769">TLVLLGKFRGFSYTKISKAFLVLFLKYPSGGFKQSLLGCRVRFFRPQIPKGRFGFGPNCGLLKSRCWGSGTWGRRMMNDGKKQWR</sequence>
<name>A0A7J8ZBA3_9ROSI</name>
<feature type="non-terminal residue" evidence="1">
    <location>
        <position position="1"/>
    </location>
</feature>
<protein>
    <submittedName>
        <fullName evidence="1">Uncharacterized protein</fullName>
    </submittedName>
</protein>
<dbReference type="Proteomes" id="UP000593574">
    <property type="component" value="Unassembled WGS sequence"/>
</dbReference>
<evidence type="ECO:0000313" key="2">
    <source>
        <dbReference type="Proteomes" id="UP000593574"/>
    </source>
</evidence>
<comment type="caution">
    <text evidence="1">The sequence shown here is derived from an EMBL/GenBank/DDBJ whole genome shotgun (WGS) entry which is preliminary data.</text>
</comment>
<dbReference type="EMBL" id="JABEZV010000004">
    <property type="protein sequence ID" value="MBA0709113.1"/>
    <property type="molecule type" value="Genomic_DNA"/>
</dbReference>
<organism evidence="1 2">
    <name type="scientific">Gossypium laxum</name>
    <dbReference type="NCBI Taxonomy" id="34288"/>
    <lineage>
        <taxon>Eukaryota</taxon>
        <taxon>Viridiplantae</taxon>
        <taxon>Streptophyta</taxon>
        <taxon>Embryophyta</taxon>
        <taxon>Tracheophyta</taxon>
        <taxon>Spermatophyta</taxon>
        <taxon>Magnoliopsida</taxon>
        <taxon>eudicotyledons</taxon>
        <taxon>Gunneridae</taxon>
        <taxon>Pentapetalae</taxon>
        <taxon>rosids</taxon>
        <taxon>malvids</taxon>
        <taxon>Malvales</taxon>
        <taxon>Malvaceae</taxon>
        <taxon>Malvoideae</taxon>
        <taxon>Gossypium</taxon>
    </lineage>
</organism>
<reference evidence="1 2" key="1">
    <citation type="journal article" date="2019" name="Genome Biol. Evol.">
        <title>Insights into the evolution of the New World diploid cottons (Gossypium, subgenus Houzingenia) based on genome sequencing.</title>
        <authorList>
            <person name="Grover C.E."/>
            <person name="Arick M.A. 2nd"/>
            <person name="Thrash A."/>
            <person name="Conover J.L."/>
            <person name="Sanders W.S."/>
            <person name="Peterson D.G."/>
            <person name="Frelichowski J.E."/>
            <person name="Scheffler J.A."/>
            <person name="Scheffler B.E."/>
            <person name="Wendel J.F."/>
        </authorList>
    </citation>
    <scope>NUCLEOTIDE SEQUENCE [LARGE SCALE GENOMIC DNA]</scope>
    <source>
        <strain evidence="1">4</strain>
        <tissue evidence="1">Leaf</tissue>
    </source>
</reference>
<accession>A0A7J8ZBA3</accession>
<keyword evidence="2" id="KW-1185">Reference proteome</keyword>
<evidence type="ECO:0000313" key="1">
    <source>
        <dbReference type="EMBL" id="MBA0709113.1"/>
    </source>
</evidence>
<proteinExistence type="predicted"/>
<gene>
    <name evidence="1" type="ORF">Golax_024177</name>
</gene>
<dbReference type="AlphaFoldDB" id="A0A7J8ZBA3"/>